<dbReference type="EC" id="2.7.7.6" evidence="2"/>
<reference evidence="9 10" key="1">
    <citation type="submission" date="2015-09" db="EMBL/GenBank/DDBJ databases">
        <title>Draft genome of the scarab beetle Oryctes borbonicus.</title>
        <authorList>
            <person name="Meyer J.M."/>
            <person name="Markov G.V."/>
            <person name="Baskaran P."/>
            <person name="Herrmann M."/>
            <person name="Sommer R.J."/>
            <person name="Roedelsperger C."/>
        </authorList>
    </citation>
    <scope>NUCLEOTIDE SEQUENCE [LARGE SCALE GENOMIC DNA]</scope>
    <source>
        <strain evidence="9">OB123</strain>
        <tissue evidence="9">Whole animal</tissue>
    </source>
</reference>
<dbReference type="SUPFAM" id="SSF64484">
    <property type="entry name" value="beta and beta-prime subunits of DNA dependent RNA-polymerase"/>
    <property type="match status" value="1"/>
</dbReference>
<comment type="caution">
    <text evidence="9">The sequence shown here is derived from an EMBL/GenBank/DDBJ whole genome shotgun (WGS) entry which is preliminary data.</text>
</comment>
<feature type="compositionally biased region" description="Acidic residues" evidence="7">
    <location>
        <begin position="173"/>
        <end position="183"/>
    </location>
</feature>
<dbReference type="GO" id="GO:0003899">
    <property type="term" value="F:DNA-directed RNA polymerase activity"/>
    <property type="evidence" value="ECO:0007669"/>
    <property type="project" value="UniProtKB-EC"/>
</dbReference>
<evidence type="ECO:0000256" key="2">
    <source>
        <dbReference type="ARBA" id="ARBA00012418"/>
    </source>
</evidence>
<dbReference type="CDD" id="cd02735">
    <property type="entry name" value="RNAP_I_Rpa1_C"/>
    <property type="match status" value="1"/>
</dbReference>
<dbReference type="EMBL" id="LJIG01001063">
    <property type="protein sequence ID" value="KRT85877.1"/>
    <property type="molecule type" value="Genomic_DNA"/>
</dbReference>
<protein>
    <recommendedName>
        <fullName evidence="2">DNA-directed RNA polymerase</fullName>
        <ecNumber evidence="2">2.7.7.6</ecNumber>
    </recommendedName>
</protein>
<accession>A0A0T6BEX6</accession>
<dbReference type="Gene3D" id="3.30.70.2850">
    <property type="match status" value="1"/>
</dbReference>
<sequence length="456" mass="52191">MTLNTFHFAGRGEMNVTLGIPRLREILMMASKTIKTPSMEIPFLDVPNLEKKAERLRKALTRVVVADVLEKIDVTSILDVSPVRQQKYILRFQFLPHHFYKVDYAVKPKYILKHMTKKYFNQMFAVIKRLAKANSSLVSMEDEKKTSRFRSNKEDDDDDEDGANASKTAVDMDSSDEEVEDPEDAKSSYKQQQMHDGQEAQDEEDRELEKDFSDDENTEENTEKPDADKQDEDDQVEATQSAVVDSYQYVQNYTYDAKGHLWCELVFALPLLFKKIDLTAVLKETAARSVLWETPNIKRAITYMKEDKLTLRTDGINIVEMFQYNELLDLNRLYSNDIHKVAENYGIEAAAKVIVKEVQDVFKVYGIAVDPRHLLLIADYMTFNGTFEPLSRKGMESSASPLQQMSFESSLTFLKNATLKGRQDQLQNPSSCLMVGKPCNTGTGAFTLLQKFPLLK</sequence>
<dbReference type="GO" id="GO:0003677">
    <property type="term" value="F:DNA binding"/>
    <property type="evidence" value="ECO:0007669"/>
    <property type="project" value="InterPro"/>
</dbReference>
<feature type="compositionally biased region" description="Acidic residues" evidence="7">
    <location>
        <begin position="199"/>
        <end position="220"/>
    </location>
</feature>
<evidence type="ECO:0000256" key="4">
    <source>
        <dbReference type="ARBA" id="ARBA00022679"/>
    </source>
</evidence>
<dbReference type="Pfam" id="PF04998">
    <property type="entry name" value="RNA_pol_Rpb1_5"/>
    <property type="match status" value="1"/>
</dbReference>
<keyword evidence="3" id="KW-0240">DNA-directed RNA polymerase</keyword>
<dbReference type="GO" id="GO:0006351">
    <property type="term" value="P:DNA-templated transcription"/>
    <property type="evidence" value="ECO:0007669"/>
    <property type="project" value="InterPro"/>
</dbReference>
<name>A0A0T6BEX6_9SCAR</name>
<dbReference type="Proteomes" id="UP000051574">
    <property type="component" value="Unassembled WGS sequence"/>
</dbReference>
<evidence type="ECO:0000256" key="3">
    <source>
        <dbReference type="ARBA" id="ARBA00022478"/>
    </source>
</evidence>
<evidence type="ECO:0000256" key="1">
    <source>
        <dbReference type="ARBA" id="ARBA00006460"/>
    </source>
</evidence>
<dbReference type="InterPro" id="IPR007081">
    <property type="entry name" value="RNA_pol_Rpb1_5"/>
</dbReference>
<evidence type="ECO:0000256" key="6">
    <source>
        <dbReference type="ARBA" id="ARBA00023163"/>
    </source>
</evidence>
<feature type="region of interest" description="Disordered" evidence="7">
    <location>
        <begin position="140"/>
        <end position="239"/>
    </location>
</feature>
<dbReference type="InterPro" id="IPR045867">
    <property type="entry name" value="DNA-dir_RpoC_beta_prime"/>
</dbReference>
<proteinExistence type="inferred from homology"/>
<keyword evidence="10" id="KW-1185">Reference proteome</keyword>
<keyword evidence="6" id="KW-0804">Transcription</keyword>
<dbReference type="GO" id="GO:0005736">
    <property type="term" value="C:RNA polymerase I complex"/>
    <property type="evidence" value="ECO:0007669"/>
    <property type="project" value="TreeGrafter"/>
</dbReference>
<evidence type="ECO:0000313" key="9">
    <source>
        <dbReference type="EMBL" id="KRT85877.1"/>
    </source>
</evidence>
<dbReference type="PANTHER" id="PTHR19376:SF11">
    <property type="entry name" value="DNA-DIRECTED RNA POLYMERASE I SUBUNIT RPA1"/>
    <property type="match status" value="1"/>
</dbReference>
<comment type="similarity">
    <text evidence="1">Belongs to the RNA polymerase beta' chain family.</text>
</comment>
<feature type="domain" description="RNA polymerase Rpb1" evidence="8">
    <location>
        <begin position="1"/>
        <end position="400"/>
    </location>
</feature>
<evidence type="ECO:0000256" key="7">
    <source>
        <dbReference type="SAM" id="MobiDB-lite"/>
    </source>
</evidence>
<dbReference type="AlphaFoldDB" id="A0A0T6BEX6"/>
<dbReference type="InterPro" id="IPR047107">
    <property type="entry name" value="DNA-dir_RNA_pol1_lsu_C"/>
</dbReference>
<evidence type="ECO:0000256" key="5">
    <source>
        <dbReference type="ARBA" id="ARBA00022695"/>
    </source>
</evidence>
<dbReference type="PANTHER" id="PTHR19376">
    <property type="entry name" value="DNA-DIRECTED RNA POLYMERASE"/>
    <property type="match status" value="1"/>
</dbReference>
<keyword evidence="4" id="KW-0808">Transferase</keyword>
<feature type="non-terminal residue" evidence="9">
    <location>
        <position position="456"/>
    </location>
</feature>
<gene>
    <name evidence="9" type="ORF">AMK59_24</name>
</gene>
<dbReference type="OrthoDB" id="270392at2759"/>
<evidence type="ECO:0000259" key="8">
    <source>
        <dbReference type="Pfam" id="PF04998"/>
    </source>
</evidence>
<evidence type="ECO:0000313" key="10">
    <source>
        <dbReference type="Proteomes" id="UP000051574"/>
    </source>
</evidence>
<dbReference type="Gene3D" id="1.10.150.390">
    <property type="match status" value="1"/>
</dbReference>
<organism evidence="9 10">
    <name type="scientific">Oryctes borbonicus</name>
    <dbReference type="NCBI Taxonomy" id="1629725"/>
    <lineage>
        <taxon>Eukaryota</taxon>
        <taxon>Metazoa</taxon>
        <taxon>Ecdysozoa</taxon>
        <taxon>Arthropoda</taxon>
        <taxon>Hexapoda</taxon>
        <taxon>Insecta</taxon>
        <taxon>Pterygota</taxon>
        <taxon>Neoptera</taxon>
        <taxon>Endopterygota</taxon>
        <taxon>Coleoptera</taxon>
        <taxon>Polyphaga</taxon>
        <taxon>Scarabaeiformia</taxon>
        <taxon>Scarabaeidae</taxon>
        <taxon>Dynastinae</taxon>
        <taxon>Oryctes</taxon>
    </lineage>
</organism>
<keyword evidence="5" id="KW-0548">Nucleotidyltransferase</keyword>